<keyword evidence="2 9" id="KW-0963">Cytoplasm</keyword>
<keyword evidence="12" id="KW-0460">Magnesium</keyword>
<comment type="similarity">
    <text evidence="8 9">Belongs to the gmhB family.</text>
</comment>
<keyword evidence="4 9" id="KW-0378">Hydrolase</keyword>
<dbReference type="RefSeq" id="WP_163087711.1">
    <property type="nucleotide sequence ID" value="NZ_JAAAWN010000027.1"/>
</dbReference>
<keyword evidence="5 12" id="KW-0862">Zinc</keyword>
<dbReference type="GO" id="GO:0046872">
    <property type="term" value="F:metal ion binding"/>
    <property type="evidence" value="ECO:0007669"/>
    <property type="project" value="UniProtKB-KW"/>
</dbReference>
<keyword evidence="14" id="KW-1185">Reference proteome</keyword>
<proteinExistence type="inferred from homology"/>
<evidence type="ECO:0000256" key="4">
    <source>
        <dbReference type="ARBA" id="ARBA00022801"/>
    </source>
</evidence>
<dbReference type="SUPFAM" id="SSF56784">
    <property type="entry name" value="HAD-like"/>
    <property type="match status" value="1"/>
</dbReference>
<feature type="binding site" evidence="12">
    <location>
        <position position="91"/>
    </location>
    <ligand>
        <name>Zn(2+)</name>
        <dbReference type="ChEBI" id="CHEBI:29105"/>
    </ligand>
</feature>
<accession>A0A7X5RMG1</accession>
<evidence type="ECO:0000256" key="10">
    <source>
        <dbReference type="PIRSR" id="PIRSR004682-1"/>
    </source>
</evidence>
<dbReference type="NCBIfam" id="TIGR01662">
    <property type="entry name" value="HAD-SF-IIIA"/>
    <property type="match status" value="1"/>
</dbReference>
<reference evidence="13 14" key="1">
    <citation type="submission" date="2020-01" db="EMBL/GenBank/DDBJ databases">
        <authorList>
            <person name="Chen J."/>
            <person name="Zhu S."/>
            <person name="Yang J."/>
        </authorList>
    </citation>
    <scope>NUCLEOTIDE SEQUENCE [LARGE SCALE GENOMIC DNA]</scope>
    <source>
        <strain evidence="13 14">345S023</strain>
    </source>
</reference>
<feature type="active site" description="Proton donor" evidence="10">
    <location>
        <position position="12"/>
    </location>
</feature>
<organism evidence="13 14">
    <name type="scientific">Alteromonas profundi</name>
    <dbReference type="NCBI Taxonomy" id="2696062"/>
    <lineage>
        <taxon>Bacteria</taxon>
        <taxon>Pseudomonadati</taxon>
        <taxon>Pseudomonadota</taxon>
        <taxon>Gammaproteobacteria</taxon>
        <taxon>Alteromonadales</taxon>
        <taxon>Alteromonadaceae</taxon>
        <taxon>Alteromonas/Salinimonas group</taxon>
        <taxon>Alteromonas</taxon>
    </lineage>
</organism>
<evidence type="ECO:0000256" key="3">
    <source>
        <dbReference type="ARBA" id="ARBA00022723"/>
    </source>
</evidence>
<evidence type="ECO:0000256" key="1">
    <source>
        <dbReference type="ARBA" id="ARBA00004496"/>
    </source>
</evidence>
<feature type="binding site" evidence="12">
    <location>
        <position position="135"/>
    </location>
    <ligand>
        <name>Mg(2+)</name>
        <dbReference type="ChEBI" id="CHEBI:18420"/>
    </ligand>
</feature>
<dbReference type="Proteomes" id="UP000470213">
    <property type="component" value="Unassembled WGS sequence"/>
</dbReference>
<dbReference type="PANTHER" id="PTHR42891">
    <property type="entry name" value="D-GLYCERO-BETA-D-MANNO-HEPTOSE-1,7-BISPHOSPHATE 7-PHOSPHATASE"/>
    <property type="match status" value="1"/>
</dbReference>
<evidence type="ECO:0000256" key="8">
    <source>
        <dbReference type="ARBA" id="ARBA00061616"/>
    </source>
</evidence>
<comment type="cofactor">
    <cofactor evidence="12">
        <name>Mg(2+)</name>
        <dbReference type="ChEBI" id="CHEBI:18420"/>
    </cofactor>
</comment>
<feature type="site" description="Stabilizes the phosphoryl group" evidence="11">
    <location>
        <position position="52"/>
    </location>
</feature>
<feature type="binding site" evidence="12">
    <location>
        <position position="93"/>
    </location>
    <ligand>
        <name>Zn(2+)</name>
        <dbReference type="ChEBI" id="CHEBI:29105"/>
    </ligand>
</feature>
<feature type="binding site" evidence="12">
    <location>
        <position position="10"/>
    </location>
    <ligand>
        <name>Mg(2+)</name>
        <dbReference type="ChEBI" id="CHEBI:18420"/>
    </ligand>
</feature>
<dbReference type="PIRSF" id="PIRSF004682">
    <property type="entry name" value="GmhB"/>
    <property type="match status" value="1"/>
</dbReference>
<evidence type="ECO:0000256" key="7">
    <source>
        <dbReference type="ARBA" id="ARBA00031828"/>
    </source>
</evidence>
<comment type="cofactor">
    <cofactor evidence="12">
        <name>Zn(2+)</name>
        <dbReference type="ChEBI" id="CHEBI:29105"/>
    </cofactor>
</comment>
<feature type="site" description="Contributes to substrate recognition" evidence="11">
    <location>
        <position position="110"/>
    </location>
</feature>
<comment type="subcellular location">
    <subcellularLocation>
        <location evidence="1 9">Cytoplasm</location>
    </subcellularLocation>
</comment>
<dbReference type="NCBIfam" id="TIGR01656">
    <property type="entry name" value="Histidinol-ppas"/>
    <property type="match status" value="1"/>
</dbReference>
<evidence type="ECO:0000256" key="5">
    <source>
        <dbReference type="ARBA" id="ARBA00022833"/>
    </source>
</evidence>
<dbReference type="InterPro" id="IPR006549">
    <property type="entry name" value="HAD-SF_hydro_IIIA"/>
</dbReference>
<dbReference type="EMBL" id="JAAAWN010000027">
    <property type="protein sequence ID" value="NDV92729.1"/>
    <property type="molecule type" value="Genomic_DNA"/>
</dbReference>
<protein>
    <recommendedName>
        <fullName evidence="7 9">D,D-heptose 1,7-bisphosphate phosphatase</fullName>
        <ecNumber evidence="9">3.1.3.-</ecNumber>
    </recommendedName>
</protein>
<evidence type="ECO:0000256" key="9">
    <source>
        <dbReference type="PIRNR" id="PIRNR004682"/>
    </source>
</evidence>
<feature type="active site" description="Nucleophile" evidence="10">
    <location>
        <position position="10"/>
    </location>
</feature>
<dbReference type="GO" id="GO:0005737">
    <property type="term" value="C:cytoplasm"/>
    <property type="evidence" value="ECO:0007669"/>
    <property type="project" value="UniProtKB-SubCell"/>
</dbReference>
<evidence type="ECO:0000256" key="6">
    <source>
        <dbReference type="ARBA" id="ARBA00023277"/>
    </source>
</evidence>
<evidence type="ECO:0000256" key="2">
    <source>
        <dbReference type="ARBA" id="ARBA00022490"/>
    </source>
</evidence>
<feature type="binding site" evidence="12">
    <location>
        <position position="108"/>
    </location>
    <ligand>
        <name>Zn(2+)</name>
        <dbReference type="ChEBI" id="CHEBI:29105"/>
    </ligand>
</feature>
<dbReference type="NCBIfam" id="TIGR00213">
    <property type="entry name" value="GmhB_yaeD"/>
    <property type="match status" value="1"/>
</dbReference>
<feature type="binding site" evidence="12">
    <location>
        <position position="106"/>
    </location>
    <ligand>
        <name>Zn(2+)</name>
        <dbReference type="ChEBI" id="CHEBI:29105"/>
    </ligand>
</feature>
<dbReference type="PANTHER" id="PTHR42891:SF1">
    <property type="entry name" value="D-GLYCERO-BETA-D-MANNO-HEPTOSE-1,7-BISPHOSPHATE 7-PHOSPHATASE"/>
    <property type="match status" value="1"/>
</dbReference>
<name>A0A7X5RMG1_9ALTE</name>
<dbReference type="EC" id="3.1.3.-" evidence="9"/>
<evidence type="ECO:0000313" key="13">
    <source>
        <dbReference type="EMBL" id="NDV92729.1"/>
    </source>
</evidence>
<dbReference type="Pfam" id="PF13242">
    <property type="entry name" value="Hydrolase_like"/>
    <property type="match status" value="1"/>
</dbReference>
<feature type="site" description="Contributes to substrate recognition" evidence="11">
    <location>
        <position position="109"/>
    </location>
</feature>
<feature type="binding site" evidence="12">
    <location>
        <position position="12"/>
    </location>
    <ligand>
        <name>Mg(2+)</name>
        <dbReference type="ChEBI" id="CHEBI:18420"/>
    </ligand>
</feature>
<dbReference type="FunFam" id="3.40.50.1000:FF:000037">
    <property type="entry name" value="D,D-heptose 1,7-bisphosphate phosphatase"/>
    <property type="match status" value="1"/>
</dbReference>
<dbReference type="InterPro" id="IPR023214">
    <property type="entry name" value="HAD_sf"/>
</dbReference>
<keyword evidence="6 9" id="KW-0119">Carbohydrate metabolism</keyword>
<comment type="caution">
    <text evidence="13">The sequence shown here is derived from an EMBL/GenBank/DDBJ whole genome shotgun (WGS) entry which is preliminary data.</text>
</comment>
<dbReference type="Gene3D" id="3.40.50.1000">
    <property type="entry name" value="HAD superfamily/HAD-like"/>
    <property type="match status" value="1"/>
</dbReference>
<dbReference type="InterPro" id="IPR006543">
    <property type="entry name" value="Histidinol-phos"/>
</dbReference>
<dbReference type="InterPro" id="IPR004446">
    <property type="entry name" value="Heptose_bisP_phosphatase"/>
</dbReference>
<sequence length="187" mass="20925">MATRKALFLDRDGIINVNHGYVGDYENFDYIDGIFALIDTFVKAGYQVVIVTNQSGIARGYYTQENFHALMERVQRDFSAAGLPTIPVYYCPHHPQGKLVEYKKACRCRKPQPGMLLRAQHELGIDLSRSVLVGDSWSDIEAALAAELAHSFYVCEKYMPENAPEGKVTRVNHVADVCAQAQQLGLI</sequence>
<dbReference type="CDD" id="cd07503">
    <property type="entry name" value="HAD_HisB-N"/>
    <property type="match status" value="1"/>
</dbReference>
<dbReference type="InterPro" id="IPR036412">
    <property type="entry name" value="HAD-like_sf"/>
</dbReference>
<evidence type="ECO:0000256" key="11">
    <source>
        <dbReference type="PIRSR" id="PIRSR004682-3"/>
    </source>
</evidence>
<dbReference type="GO" id="GO:0016791">
    <property type="term" value="F:phosphatase activity"/>
    <property type="evidence" value="ECO:0007669"/>
    <property type="project" value="InterPro"/>
</dbReference>
<dbReference type="AlphaFoldDB" id="A0A7X5RMG1"/>
<keyword evidence="3 12" id="KW-0479">Metal-binding</keyword>
<evidence type="ECO:0000256" key="12">
    <source>
        <dbReference type="PIRSR" id="PIRSR004682-4"/>
    </source>
</evidence>
<dbReference type="GO" id="GO:0005975">
    <property type="term" value="P:carbohydrate metabolic process"/>
    <property type="evidence" value="ECO:0007669"/>
    <property type="project" value="InterPro"/>
</dbReference>
<gene>
    <name evidence="13" type="primary">gmhB</name>
    <name evidence="13" type="ORF">GTH32_16260</name>
</gene>
<evidence type="ECO:0000313" key="14">
    <source>
        <dbReference type="Proteomes" id="UP000470213"/>
    </source>
</evidence>